<dbReference type="InterPro" id="IPR013108">
    <property type="entry name" value="Amidohydro_3"/>
</dbReference>
<dbReference type="PROSITE" id="PS51257">
    <property type="entry name" value="PROKAR_LIPOPROTEIN"/>
    <property type="match status" value="1"/>
</dbReference>
<evidence type="ECO:0000313" key="2">
    <source>
        <dbReference type="EMBL" id="SFN05819.1"/>
    </source>
</evidence>
<dbReference type="SUPFAM" id="SSF51338">
    <property type="entry name" value="Composite domain of metallo-dependent hydrolases"/>
    <property type="match status" value="1"/>
</dbReference>
<dbReference type="GO" id="GO:0016810">
    <property type="term" value="F:hydrolase activity, acting on carbon-nitrogen (but not peptide) bonds"/>
    <property type="evidence" value="ECO:0007669"/>
    <property type="project" value="InterPro"/>
</dbReference>
<evidence type="ECO:0000259" key="1">
    <source>
        <dbReference type="Pfam" id="PF07969"/>
    </source>
</evidence>
<dbReference type="AlphaFoldDB" id="A0A1I4VXY9"/>
<dbReference type="OrthoDB" id="9767366at2"/>
<feature type="domain" description="Amidohydrolase 3" evidence="1">
    <location>
        <begin position="80"/>
        <end position="570"/>
    </location>
</feature>
<dbReference type="Pfam" id="PF07969">
    <property type="entry name" value="Amidohydro_3"/>
    <property type="match status" value="1"/>
</dbReference>
<dbReference type="RefSeq" id="WP_092907806.1">
    <property type="nucleotide sequence ID" value="NZ_FOUZ01000006.1"/>
</dbReference>
<dbReference type="InterPro" id="IPR011059">
    <property type="entry name" value="Metal-dep_hydrolase_composite"/>
</dbReference>
<dbReference type="EMBL" id="FOUZ01000006">
    <property type="protein sequence ID" value="SFN05819.1"/>
    <property type="molecule type" value="Genomic_DNA"/>
</dbReference>
<protein>
    <recommendedName>
        <fullName evidence="1">Amidohydrolase 3 domain-containing protein</fullName>
    </recommendedName>
</protein>
<dbReference type="STRING" id="684065.SAMN05421738_10630"/>
<dbReference type="Gene3D" id="3.20.20.140">
    <property type="entry name" value="Metal-dependent hydrolases"/>
    <property type="match status" value="1"/>
</dbReference>
<proteinExistence type="predicted"/>
<evidence type="ECO:0000313" key="3">
    <source>
        <dbReference type="Proteomes" id="UP000199149"/>
    </source>
</evidence>
<gene>
    <name evidence="2" type="ORF">SAMN05421738_10630</name>
</gene>
<dbReference type="Proteomes" id="UP000199149">
    <property type="component" value="Unassembled WGS sequence"/>
</dbReference>
<dbReference type="Gene3D" id="3.10.310.70">
    <property type="match status" value="1"/>
</dbReference>
<dbReference type="InterPro" id="IPR033932">
    <property type="entry name" value="YtcJ-like"/>
</dbReference>
<accession>A0A1I4VXY9</accession>
<name>A0A1I4VXY9_9FLAO</name>
<dbReference type="PANTHER" id="PTHR22642">
    <property type="entry name" value="IMIDAZOLONEPROPIONASE"/>
    <property type="match status" value="1"/>
</dbReference>
<dbReference type="SUPFAM" id="SSF51556">
    <property type="entry name" value="Metallo-dependent hydrolases"/>
    <property type="match status" value="1"/>
</dbReference>
<dbReference type="CDD" id="cd01300">
    <property type="entry name" value="YtcJ_like"/>
    <property type="match status" value="1"/>
</dbReference>
<dbReference type="InterPro" id="IPR032466">
    <property type="entry name" value="Metal_Hydrolase"/>
</dbReference>
<organism evidence="2 3">
    <name type="scientific">Algoriella xinjiangensis</name>
    <dbReference type="NCBI Taxonomy" id="684065"/>
    <lineage>
        <taxon>Bacteria</taxon>
        <taxon>Pseudomonadati</taxon>
        <taxon>Bacteroidota</taxon>
        <taxon>Flavobacteriia</taxon>
        <taxon>Flavobacteriales</taxon>
        <taxon>Weeksellaceae</taxon>
        <taxon>Algoriella</taxon>
    </lineage>
</organism>
<keyword evidence="3" id="KW-1185">Reference proteome</keyword>
<reference evidence="3" key="1">
    <citation type="submission" date="2016-10" db="EMBL/GenBank/DDBJ databases">
        <authorList>
            <person name="Varghese N."/>
            <person name="Submissions S."/>
        </authorList>
    </citation>
    <scope>NUCLEOTIDE SEQUENCE [LARGE SCALE GENOMIC DNA]</scope>
    <source>
        <strain evidence="3">XJ109</strain>
    </source>
</reference>
<dbReference type="Gene3D" id="2.30.40.10">
    <property type="entry name" value="Urease, subunit C, domain 1"/>
    <property type="match status" value="1"/>
</dbReference>
<sequence>MKKIALLTLSLTLLFGCGQTDKKSSKEGNSEAQLYYNGHIITMETDEINYAEAVVEQNGKIVFVGNLKEAEKLFSKNTKVDLNGKTLLPGFIDPHSHFGMVSNTMGQLNLNPPPVGNVSSISAMLDDLKKYKEENNIKDGDWIFGWGYDESQLTEKRHPNKKEIDAVLPNNPVYLQHTSGHMGVANSLALQKMNVTSATPNPAGGNIDRLPNSKEPSGLVQETAMYPFVGNMLQILHAKQGEYFDKTQNYYAENGITTAQDGMTDRNSIKFYQKQAKDGKLKIDLIALAGFSDLETNLADSTIHFKQYQNGFKVEGTKIVADGSPQGKTAYFTKPFLTPVPSCSHDCRGLASLTQDQLNNLFKVAYANDNQLFVHCNGDATIDMLIKAHEYACKALSQPLDKDRRTIAIHSQFVRPDQLETYKKYKIEPSFFTNHAYFWGDVHVENLGKERAFFLSPIATADKMGLKYTNHSDATVTPIDPIFTVWTAVNRTSRTGQVIGEAERATPYQALKAITINAAYEFFDENLKGSLKKGKMADFVILDKNPLTTKSTELKGIKVVETIKAGKTIFKK</sequence>
<dbReference type="PANTHER" id="PTHR22642:SF2">
    <property type="entry name" value="PROTEIN LONG AFTER FAR-RED 3"/>
    <property type="match status" value="1"/>
</dbReference>